<dbReference type="Proteomes" id="UP000190080">
    <property type="component" value="Unassembled WGS sequence"/>
</dbReference>
<dbReference type="OrthoDB" id="9787837at2"/>
<proteinExistence type="inferred from homology"/>
<name>A0A1V4IND6_9CLOT</name>
<keyword evidence="10" id="KW-1185">Reference proteome</keyword>
<reference evidence="9 10" key="1">
    <citation type="submission" date="2017-03" db="EMBL/GenBank/DDBJ databases">
        <title>Genome sequence of Clostridium oryzae DSM 28571.</title>
        <authorList>
            <person name="Poehlein A."/>
            <person name="Daniel R."/>
        </authorList>
    </citation>
    <scope>NUCLEOTIDE SEQUENCE [LARGE SCALE GENOMIC DNA]</scope>
    <source>
        <strain evidence="9 10">DSM 28571</strain>
    </source>
</reference>
<feature type="transmembrane region" description="Helical" evidence="7">
    <location>
        <begin position="108"/>
        <end position="129"/>
    </location>
</feature>
<evidence type="ECO:0000256" key="7">
    <source>
        <dbReference type="RuleBase" id="RU363032"/>
    </source>
</evidence>
<gene>
    <name evidence="9" type="primary">araQ_12</name>
    <name evidence="9" type="ORF">CLORY_22330</name>
</gene>
<feature type="transmembrane region" description="Helical" evidence="7">
    <location>
        <begin position="77"/>
        <end position="96"/>
    </location>
</feature>
<keyword evidence="3" id="KW-1003">Cell membrane</keyword>
<dbReference type="Gene3D" id="1.10.3720.10">
    <property type="entry name" value="MetI-like"/>
    <property type="match status" value="1"/>
</dbReference>
<evidence type="ECO:0000256" key="1">
    <source>
        <dbReference type="ARBA" id="ARBA00004651"/>
    </source>
</evidence>
<dbReference type="Pfam" id="PF00528">
    <property type="entry name" value="BPD_transp_1"/>
    <property type="match status" value="1"/>
</dbReference>
<dbReference type="CDD" id="cd06261">
    <property type="entry name" value="TM_PBP2"/>
    <property type="match status" value="1"/>
</dbReference>
<evidence type="ECO:0000256" key="2">
    <source>
        <dbReference type="ARBA" id="ARBA00022448"/>
    </source>
</evidence>
<feature type="domain" description="ABC transmembrane type-1" evidence="8">
    <location>
        <begin position="73"/>
        <end position="263"/>
    </location>
</feature>
<dbReference type="GO" id="GO:0055085">
    <property type="term" value="P:transmembrane transport"/>
    <property type="evidence" value="ECO:0007669"/>
    <property type="project" value="InterPro"/>
</dbReference>
<comment type="subcellular location">
    <subcellularLocation>
        <location evidence="1 7">Cell membrane</location>
        <topology evidence="1 7">Multi-pass membrane protein</topology>
    </subcellularLocation>
</comment>
<dbReference type="SUPFAM" id="SSF161098">
    <property type="entry name" value="MetI-like"/>
    <property type="match status" value="1"/>
</dbReference>
<accession>A0A1V4IND6</accession>
<feature type="transmembrane region" description="Helical" evidence="7">
    <location>
        <begin position="188"/>
        <end position="209"/>
    </location>
</feature>
<dbReference type="STRING" id="1450648.CLORY_22330"/>
<keyword evidence="6 7" id="KW-0472">Membrane</keyword>
<comment type="similarity">
    <text evidence="7">Belongs to the binding-protein-dependent transport system permease family.</text>
</comment>
<evidence type="ECO:0000313" key="10">
    <source>
        <dbReference type="Proteomes" id="UP000190080"/>
    </source>
</evidence>
<dbReference type="EMBL" id="MZGV01000021">
    <property type="protein sequence ID" value="OPJ61551.1"/>
    <property type="molecule type" value="Genomic_DNA"/>
</dbReference>
<evidence type="ECO:0000259" key="8">
    <source>
        <dbReference type="PROSITE" id="PS50928"/>
    </source>
</evidence>
<sequence length="278" mass="30722">MKTKKKKFSFSRLILYIFLIALAVISFVPFYIMLISSTQTNTGLASRLSLIPGTQFLANYHRMMARVNIWTGLKNSILVSTSATVLAAYFGALTAYGFAKFKFKGNGLLFAVVLVALMVPPQLGILGFYRVCRFLNIVDSRWALILPAIATANIVFFIKLYIDSTVPDSLIEAARIDGCGEFKIFNKVILPIIVPSVATMSIFTFITSWNTYLTPLIVLNSEEKYTVPLLTALAKGVYQTDFGAVYVCITMSMLPIMIVFLFCSKYIIGGLTVGSIKG</sequence>
<evidence type="ECO:0000256" key="3">
    <source>
        <dbReference type="ARBA" id="ARBA00022475"/>
    </source>
</evidence>
<keyword evidence="4 7" id="KW-0812">Transmembrane</keyword>
<evidence type="ECO:0000256" key="4">
    <source>
        <dbReference type="ARBA" id="ARBA00022692"/>
    </source>
</evidence>
<evidence type="ECO:0000256" key="5">
    <source>
        <dbReference type="ARBA" id="ARBA00022989"/>
    </source>
</evidence>
<evidence type="ECO:0000256" key="6">
    <source>
        <dbReference type="ARBA" id="ARBA00023136"/>
    </source>
</evidence>
<keyword evidence="2 7" id="KW-0813">Transport</keyword>
<evidence type="ECO:0000313" key="9">
    <source>
        <dbReference type="EMBL" id="OPJ61551.1"/>
    </source>
</evidence>
<feature type="transmembrane region" description="Helical" evidence="7">
    <location>
        <begin position="244"/>
        <end position="268"/>
    </location>
</feature>
<organism evidence="9 10">
    <name type="scientific">Clostridium oryzae</name>
    <dbReference type="NCBI Taxonomy" id="1450648"/>
    <lineage>
        <taxon>Bacteria</taxon>
        <taxon>Bacillati</taxon>
        <taxon>Bacillota</taxon>
        <taxon>Clostridia</taxon>
        <taxon>Eubacteriales</taxon>
        <taxon>Clostridiaceae</taxon>
        <taxon>Clostridium</taxon>
    </lineage>
</organism>
<dbReference type="PROSITE" id="PS50928">
    <property type="entry name" value="ABC_TM1"/>
    <property type="match status" value="1"/>
</dbReference>
<dbReference type="GO" id="GO:0005886">
    <property type="term" value="C:plasma membrane"/>
    <property type="evidence" value="ECO:0007669"/>
    <property type="project" value="UniProtKB-SubCell"/>
</dbReference>
<dbReference type="PANTHER" id="PTHR43744">
    <property type="entry name" value="ABC TRANSPORTER PERMEASE PROTEIN MG189-RELATED-RELATED"/>
    <property type="match status" value="1"/>
</dbReference>
<protein>
    <submittedName>
        <fullName evidence="9">L-arabinose transport system permease protein AraQ</fullName>
    </submittedName>
</protein>
<feature type="transmembrane region" description="Helical" evidence="7">
    <location>
        <begin position="141"/>
        <end position="162"/>
    </location>
</feature>
<keyword evidence="5 7" id="KW-1133">Transmembrane helix</keyword>
<dbReference type="PANTHER" id="PTHR43744:SF2">
    <property type="entry name" value="ARABINOOLIGOSACCHARIDES TRANSPORT SYSTEM PERMEASE PROTEIN ARAQ"/>
    <property type="match status" value="1"/>
</dbReference>
<feature type="transmembrane region" description="Helical" evidence="7">
    <location>
        <begin position="12"/>
        <end position="34"/>
    </location>
</feature>
<comment type="caution">
    <text evidence="9">The sequence shown here is derived from an EMBL/GenBank/DDBJ whole genome shotgun (WGS) entry which is preliminary data.</text>
</comment>
<dbReference type="RefSeq" id="WP_079424341.1">
    <property type="nucleotide sequence ID" value="NZ_MZGV01000021.1"/>
</dbReference>
<dbReference type="AlphaFoldDB" id="A0A1V4IND6"/>
<dbReference type="InterPro" id="IPR035906">
    <property type="entry name" value="MetI-like_sf"/>
</dbReference>
<dbReference type="InterPro" id="IPR000515">
    <property type="entry name" value="MetI-like"/>
</dbReference>